<organism evidence="2 3">
    <name type="scientific">Lacimonas salitolerans</name>
    <dbReference type="NCBI Taxonomy" id="1323750"/>
    <lineage>
        <taxon>Bacteria</taxon>
        <taxon>Pseudomonadati</taxon>
        <taxon>Pseudomonadota</taxon>
        <taxon>Alphaproteobacteria</taxon>
        <taxon>Rhodobacterales</taxon>
        <taxon>Paracoccaceae</taxon>
        <taxon>Lacimonas</taxon>
    </lineage>
</organism>
<evidence type="ECO:0000313" key="3">
    <source>
        <dbReference type="Proteomes" id="UP001597186"/>
    </source>
</evidence>
<protein>
    <submittedName>
        <fullName evidence="2">Uncharacterized protein</fullName>
    </submittedName>
</protein>
<accession>A0ABW4EIG2</accession>
<proteinExistence type="predicted"/>
<keyword evidence="3" id="KW-1185">Reference proteome</keyword>
<dbReference type="Proteomes" id="UP001597186">
    <property type="component" value="Unassembled WGS sequence"/>
</dbReference>
<feature type="region of interest" description="Disordered" evidence="1">
    <location>
        <begin position="20"/>
        <end position="57"/>
    </location>
</feature>
<evidence type="ECO:0000256" key="1">
    <source>
        <dbReference type="SAM" id="MobiDB-lite"/>
    </source>
</evidence>
<reference evidence="3" key="1">
    <citation type="journal article" date="2019" name="Int. J. Syst. Evol. Microbiol.">
        <title>The Global Catalogue of Microorganisms (GCM) 10K type strain sequencing project: providing services to taxonomists for standard genome sequencing and annotation.</title>
        <authorList>
            <consortium name="The Broad Institute Genomics Platform"/>
            <consortium name="The Broad Institute Genome Sequencing Center for Infectious Disease"/>
            <person name="Wu L."/>
            <person name="Ma J."/>
        </authorList>
    </citation>
    <scope>NUCLEOTIDE SEQUENCE [LARGE SCALE GENOMIC DNA]</scope>
    <source>
        <strain evidence="3">CGMCC 1.12477</strain>
    </source>
</reference>
<name>A0ABW4EIG2_9RHOB</name>
<dbReference type="RefSeq" id="WP_379917067.1">
    <property type="nucleotide sequence ID" value="NZ_JBHUDD010000137.1"/>
</dbReference>
<comment type="caution">
    <text evidence="2">The sequence shown here is derived from an EMBL/GenBank/DDBJ whole genome shotgun (WGS) entry which is preliminary data.</text>
</comment>
<dbReference type="EMBL" id="JBHUDD010000137">
    <property type="protein sequence ID" value="MFD1510670.1"/>
    <property type="molecule type" value="Genomic_DNA"/>
</dbReference>
<gene>
    <name evidence="2" type="ORF">ACFTOW_14880</name>
</gene>
<evidence type="ECO:0000313" key="2">
    <source>
        <dbReference type="EMBL" id="MFD1510670.1"/>
    </source>
</evidence>
<sequence>MTSAAPTSDFTTLYEEALAEPLSSDLPAETEPSKPDQAPDPTFSETAPETPPAPDKAAATGVVVLNDFRKALDDGMDLLAAARKHGLTDDEARVAVLCYSPPDA</sequence>